<dbReference type="PROSITE" id="PS51257">
    <property type="entry name" value="PROKAR_LIPOPROTEIN"/>
    <property type="match status" value="1"/>
</dbReference>
<dbReference type="Proteomes" id="UP000019275">
    <property type="component" value="Unassembled WGS sequence"/>
</dbReference>
<evidence type="ECO:0000313" key="1">
    <source>
        <dbReference type="EMBL" id="EWH13824.1"/>
    </source>
</evidence>
<accession>A0ABN0RPX1</accession>
<proteinExistence type="predicted"/>
<reference evidence="1 2" key="1">
    <citation type="journal article" date="2014" name="Genome Announc.">
        <title>Draft Genome Sequence of the Carrageenan-Degrading Bacterium Cellulophaga sp. Strain KL-A, Isolated from Decaying Marine Algae.</title>
        <authorList>
            <person name="Shan D."/>
            <person name="Ying J."/>
            <person name="Li X."/>
            <person name="Gao Z."/>
            <person name="Wei G."/>
            <person name="Shao Z."/>
        </authorList>
    </citation>
    <scope>NUCLEOTIDE SEQUENCE [LARGE SCALE GENOMIC DNA]</scope>
    <source>
        <strain evidence="1 2">KL-A</strain>
    </source>
</reference>
<sequence>MKKYLGLSCLLLLVGCSNYGQLKVIANIPEEFKEVSGLVSTAQNSVWLIEDKGNKDELYKIDSKGNWLKTLKVKNGKNHDWEDLSKDKAGNVYIGDFGNNSSDRDDLEILKVPNPDNEKGDDIEAEKIEFSYPEQTDFSPKKKELLYDAESLFYWKNSLYIITKNRAKPFTGEALIYKVPATKGKYKAELVGSFMAGTDERTSRITSAAISPDEKTIVLISNGMLWSFTNFKADNFTQGTVKTIDLGVRTQLESVCFITNNTLYLADEYHKKTGGNLYIYTLN</sequence>
<dbReference type="RefSeq" id="WP_034644731.1">
    <property type="nucleotide sequence ID" value="NZ_ARZX01000007.1"/>
</dbReference>
<evidence type="ECO:0000313" key="2">
    <source>
        <dbReference type="Proteomes" id="UP000019275"/>
    </source>
</evidence>
<protein>
    <recommendedName>
        <fullName evidence="3">SdiA-regulated family protein</fullName>
    </recommendedName>
</protein>
<gene>
    <name evidence="1" type="ORF">KLA_07227</name>
</gene>
<comment type="caution">
    <text evidence="1">The sequence shown here is derived from an EMBL/GenBank/DDBJ whole genome shotgun (WGS) entry which is preliminary data.</text>
</comment>
<dbReference type="EMBL" id="ARZX01000007">
    <property type="protein sequence ID" value="EWH13824.1"/>
    <property type="molecule type" value="Genomic_DNA"/>
</dbReference>
<organism evidence="1 2">
    <name type="scientific">Cellulophaga geojensis KL-A</name>
    <dbReference type="NCBI Taxonomy" id="1328323"/>
    <lineage>
        <taxon>Bacteria</taxon>
        <taxon>Pseudomonadati</taxon>
        <taxon>Bacteroidota</taxon>
        <taxon>Flavobacteriia</taxon>
        <taxon>Flavobacteriales</taxon>
        <taxon>Flavobacteriaceae</taxon>
        <taxon>Cellulophaga</taxon>
    </lineage>
</organism>
<evidence type="ECO:0008006" key="3">
    <source>
        <dbReference type="Google" id="ProtNLM"/>
    </source>
</evidence>
<name>A0ABN0RPX1_9FLAO</name>
<dbReference type="SUPFAM" id="SSF101898">
    <property type="entry name" value="NHL repeat"/>
    <property type="match status" value="1"/>
</dbReference>
<keyword evidence="2" id="KW-1185">Reference proteome</keyword>